<dbReference type="AlphaFoldDB" id="A0A0S2FH53"/>
<keyword evidence="1" id="KW-1133">Transmembrane helix</keyword>
<dbReference type="PATRIC" id="fig|84531.8.peg.4766"/>
<dbReference type="KEGG" id="lab:LA76x_4772"/>
<proteinExistence type="predicted"/>
<organism evidence="2 3">
    <name type="scientific">Lysobacter antibioticus</name>
    <dbReference type="NCBI Taxonomy" id="84531"/>
    <lineage>
        <taxon>Bacteria</taxon>
        <taxon>Pseudomonadati</taxon>
        <taxon>Pseudomonadota</taxon>
        <taxon>Gammaproteobacteria</taxon>
        <taxon>Lysobacterales</taxon>
        <taxon>Lysobacteraceae</taxon>
        <taxon>Lysobacter</taxon>
    </lineage>
</organism>
<dbReference type="Proteomes" id="UP000060787">
    <property type="component" value="Chromosome"/>
</dbReference>
<evidence type="ECO:0000313" key="2">
    <source>
        <dbReference type="EMBL" id="ALN82875.1"/>
    </source>
</evidence>
<keyword evidence="1" id="KW-0812">Transmembrane</keyword>
<feature type="transmembrane region" description="Helical" evidence="1">
    <location>
        <begin position="42"/>
        <end position="62"/>
    </location>
</feature>
<sequence length="127" mass="12684">MSNLAIGIAIVVALNVWATVVVVRNEEPHTQTLRRQLGLVWLLPVLGATLCLAIHASGQVIASRTRRAGAMRYGSSRGAANDSGFPQAVFFGSTAAQDAGDHGWGGHCGNDGGGDCGGGGGGGGGGD</sequence>
<keyword evidence="3" id="KW-1185">Reference proteome</keyword>
<evidence type="ECO:0000313" key="3">
    <source>
        <dbReference type="Proteomes" id="UP000060787"/>
    </source>
</evidence>
<protein>
    <submittedName>
        <fullName evidence="2">Uncharacterized protein</fullName>
    </submittedName>
</protein>
<gene>
    <name evidence="2" type="ORF">LA76x_4772</name>
</gene>
<accession>A0A0S2FH53</accession>
<dbReference type="RefSeq" id="WP_057919476.1">
    <property type="nucleotide sequence ID" value="NZ_CP011129.1"/>
</dbReference>
<name>A0A0S2FH53_LYSAN</name>
<evidence type="ECO:0000256" key="1">
    <source>
        <dbReference type="SAM" id="Phobius"/>
    </source>
</evidence>
<reference evidence="2 3" key="1">
    <citation type="journal article" date="2015" name="BMC Genomics">
        <title>Comparative genomics and metabolic profiling of the genus Lysobacter.</title>
        <authorList>
            <person name="de Bruijn I."/>
            <person name="Cheng X."/>
            <person name="de Jager V."/>
            <person name="Exposito R.G."/>
            <person name="Watrous J."/>
            <person name="Patel N."/>
            <person name="Postma J."/>
            <person name="Dorrestein P.C."/>
            <person name="Kobayashi D."/>
            <person name="Raaijmakers J.M."/>
        </authorList>
    </citation>
    <scope>NUCLEOTIDE SEQUENCE [LARGE SCALE GENOMIC DNA]</scope>
    <source>
        <strain evidence="2 3">76</strain>
    </source>
</reference>
<keyword evidence="1" id="KW-0472">Membrane</keyword>
<dbReference type="EMBL" id="CP011129">
    <property type="protein sequence ID" value="ALN82875.1"/>
    <property type="molecule type" value="Genomic_DNA"/>
</dbReference>